<dbReference type="AlphaFoldDB" id="A0A554LD60"/>
<comment type="caution">
    <text evidence="3">The sequence shown here is derived from an EMBL/GenBank/DDBJ whole genome shotgun (WGS) entry which is preliminary data.</text>
</comment>
<feature type="transmembrane region" description="Helical" evidence="1">
    <location>
        <begin position="12"/>
        <end position="34"/>
    </location>
</feature>
<feature type="non-terminal residue" evidence="3">
    <location>
        <position position="114"/>
    </location>
</feature>
<keyword evidence="1" id="KW-1133">Transmembrane helix</keyword>
<sequence length="114" mass="11922">MAFKNLIRQKARTILTIIAIVIGSLSVVLMLSLVTGAKKALFSSMEEMGALSLVTVTGDPNAAGSRGMFGDGGGSTDEGKKLDDEAVAKFKKMTNVADATALASNIWVKGMKLE</sequence>
<gene>
    <name evidence="3" type="ORF">CEN92_399</name>
</gene>
<dbReference type="InterPro" id="IPR025857">
    <property type="entry name" value="MacB_PCD"/>
</dbReference>
<dbReference type="EMBL" id="VMGH01000061">
    <property type="protein sequence ID" value="TSC90748.1"/>
    <property type="molecule type" value="Genomic_DNA"/>
</dbReference>
<keyword evidence="1" id="KW-0472">Membrane</keyword>
<evidence type="ECO:0000256" key="1">
    <source>
        <dbReference type="SAM" id="Phobius"/>
    </source>
</evidence>
<evidence type="ECO:0000313" key="3">
    <source>
        <dbReference type="EMBL" id="TSC90748.1"/>
    </source>
</evidence>
<dbReference type="Pfam" id="PF12704">
    <property type="entry name" value="MacB_PCD"/>
    <property type="match status" value="1"/>
</dbReference>
<name>A0A554LD60_9BACT</name>
<keyword evidence="1" id="KW-0812">Transmembrane</keyword>
<dbReference type="Proteomes" id="UP000318296">
    <property type="component" value="Unassembled WGS sequence"/>
</dbReference>
<feature type="domain" description="MacB-like periplasmic core" evidence="2">
    <location>
        <begin position="13"/>
        <end position="102"/>
    </location>
</feature>
<evidence type="ECO:0000313" key="4">
    <source>
        <dbReference type="Proteomes" id="UP000318296"/>
    </source>
</evidence>
<evidence type="ECO:0000259" key="2">
    <source>
        <dbReference type="Pfam" id="PF12704"/>
    </source>
</evidence>
<reference evidence="3 4" key="1">
    <citation type="submission" date="2017-07" db="EMBL/GenBank/DDBJ databases">
        <title>Mechanisms for carbon and nitrogen cycling indicate functional differentiation within the Candidate Phyla Radiation.</title>
        <authorList>
            <person name="Danczak R.E."/>
            <person name="Johnston M.D."/>
            <person name="Kenah C."/>
            <person name="Slattery M."/>
            <person name="Wrighton K.C."/>
            <person name="Wilkins M.J."/>
        </authorList>
    </citation>
    <scope>NUCLEOTIDE SEQUENCE [LARGE SCALE GENOMIC DNA]</scope>
    <source>
        <strain evidence="3">Licking1014_96</strain>
    </source>
</reference>
<accession>A0A554LD60</accession>
<proteinExistence type="predicted"/>
<protein>
    <recommendedName>
        <fullName evidence="2">MacB-like periplasmic core domain-containing protein</fullName>
    </recommendedName>
</protein>
<organism evidence="3 4">
    <name type="scientific">Candidatus Berkelbacteria bacterium Licking1014_96</name>
    <dbReference type="NCBI Taxonomy" id="2017149"/>
    <lineage>
        <taxon>Bacteria</taxon>
        <taxon>Candidatus Berkelbacteria</taxon>
    </lineage>
</organism>